<dbReference type="InterPro" id="IPR050250">
    <property type="entry name" value="Macrolide_Exporter_MacB"/>
</dbReference>
<name>A0A1H8HDB5_9SPHI</name>
<evidence type="ECO:0000313" key="12">
    <source>
        <dbReference type="Proteomes" id="UP000198942"/>
    </source>
</evidence>
<evidence type="ECO:0000256" key="2">
    <source>
        <dbReference type="ARBA" id="ARBA00022475"/>
    </source>
</evidence>
<keyword evidence="7 9" id="KW-0472">Membrane</keyword>
<dbReference type="Pfam" id="PF02687">
    <property type="entry name" value="FtsX"/>
    <property type="match status" value="2"/>
</dbReference>
<feature type="transmembrane region" description="Helical" evidence="9">
    <location>
        <begin position="1044"/>
        <end position="1068"/>
    </location>
</feature>
<dbReference type="GO" id="GO:0005886">
    <property type="term" value="C:plasma membrane"/>
    <property type="evidence" value="ECO:0007669"/>
    <property type="project" value="UniProtKB-SubCell"/>
</dbReference>
<feature type="transmembrane region" description="Helical" evidence="9">
    <location>
        <begin position="700"/>
        <end position="722"/>
    </location>
</feature>
<feature type="transmembrane region" description="Helical" evidence="9">
    <location>
        <begin position="362"/>
        <end position="382"/>
    </location>
</feature>
<protein>
    <submittedName>
        <fullName evidence="11">Putative ABC transport system permease protein</fullName>
    </submittedName>
</protein>
<dbReference type="InterPro" id="IPR018062">
    <property type="entry name" value="HTH_AraC-typ_CS"/>
</dbReference>
<keyword evidence="4 9" id="KW-1133">Transmembrane helix</keyword>
<feature type="transmembrane region" description="Helical" evidence="9">
    <location>
        <begin position="12"/>
        <end position="31"/>
    </location>
</feature>
<evidence type="ECO:0000256" key="8">
    <source>
        <dbReference type="ARBA" id="ARBA00023163"/>
    </source>
</evidence>
<evidence type="ECO:0000256" key="9">
    <source>
        <dbReference type="SAM" id="Phobius"/>
    </source>
</evidence>
<dbReference type="Gene3D" id="1.10.10.60">
    <property type="entry name" value="Homeodomain-like"/>
    <property type="match status" value="1"/>
</dbReference>
<feature type="domain" description="HTH araC/xylS-type" evidence="10">
    <location>
        <begin position="199"/>
        <end position="303"/>
    </location>
</feature>
<dbReference type="AlphaFoldDB" id="A0A1H8HDB5"/>
<evidence type="ECO:0000313" key="11">
    <source>
        <dbReference type="EMBL" id="SEN53857.1"/>
    </source>
</evidence>
<dbReference type="SUPFAM" id="SSF46689">
    <property type="entry name" value="Homeodomain-like"/>
    <property type="match status" value="1"/>
</dbReference>
<evidence type="ECO:0000256" key="1">
    <source>
        <dbReference type="ARBA" id="ARBA00004651"/>
    </source>
</evidence>
<proteinExistence type="predicted"/>
<gene>
    <name evidence="11" type="ORF">SAMN05192574_103460</name>
</gene>
<feature type="transmembrane region" description="Helical" evidence="9">
    <location>
        <begin position="1128"/>
        <end position="1153"/>
    </location>
</feature>
<accession>A0A1H8HDB5</accession>
<dbReference type="Proteomes" id="UP000198942">
    <property type="component" value="Unassembled WGS sequence"/>
</dbReference>
<dbReference type="Pfam" id="PF12833">
    <property type="entry name" value="HTH_18"/>
    <property type="match status" value="1"/>
</dbReference>
<feature type="transmembrane region" description="Helical" evidence="9">
    <location>
        <begin position="1080"/>
        <end position="1108"/>
    </location>
</feature>
<dbReference type="Pfam" id="PF12704">
    <property type="entry name" value="MacB_PCD"/>
    <property type="match status" value="2"/>
</dbReference>
<dbReference type="InterPro" id="IPR003838">
    <property type="entry name" value="ABC3_permease_C"/>
</dbReference>
<feature type="transmembrane region" description="Helical" evidence="9">
    <location>
        <begin position="790"/>
        <end position="810"/>
    </location>
</feature>
<dbReference type="OrthoDB" id="1451596at2"/>
<dbReference type="GO" id="GO:0043565">
    <property type="term" value="F:sequence-specific DNA binding"/>
    <property type="evidence" value="ECO:0007669"/>
    <property type="project" value="InterPro"/>
</dbReference>
<feature type="transmembrane region" description="Helical" evidence="9">
    <location>
        <begin position="43"/>
        <end position="73"/>
    </location>
</feature>
<feature type="transmembrane region" description="Helical" evidence="9">
    <location>
        <begin position="645"/>
        <end position="665"/>
    </location>
</feature>
<dbReference type="PANTHER" id="PTHR30572:SF18">
    <property type="entry name" value="ABC-TYPE MACROLIDE FAMILY EXPORT SYSTEM PERMEASE COMPONENT 2"/>
    <property type="match status" value="1"/>
</dbReference>
<dbReference type="STRING" id="551995.SAMN05192574_103460"/>
<dbReference type="InterPro" id="IPR009057">
    <property type="entry name" value="Homeodomain-like_sf"/>
</dbReference>
<evidence type="ECO:0000256" key="5">
    <source>
        <dbReference type="ARBA" id="ARBA00023015"/>
    </source>
</evidence>
<keyword evidence="8" id="KW-0804">Transcription</keyword>
<keyword evidence="6" id="KW-0238">DNA-binding</keyword>
<dbReference type="SMART" id="SM00342">
    <property type="entry name" value="HTH_ARAC"/>
    <property type="match status" value="1"/>
</dbReference>
<dbReference type="EMBL" id="FOCL01000003">
    <property type="protein sequence ID" value="SEN53857.1"/>
    <property type="molecule type" value="Genomic_DNA"/>
</dbReference>
<keyword evidence="12" id="KW-1185">Reference proteome</keyword>
<dbReference type="InterPro" id="IPR025857">
    <property type="entry name" value="MacB_PCD"/>
</dbReference>
<reference evidence="12" key="1">
    <citation type="submission" date="2016-10" db="EMBL/GenBank/DDBJ databases">
        <authorList>
            <person name="Varghese N."/>
            <person name="Submissions S."/>
        </authorList>
    </citation>
    <scope>NUCLEOTIDE SEQUENCE [LARGE SCALE GENOMIC DNA]</scope>
    <source>
        <strain evidence="12">Gh-48</strain>
    </source>
</reference>
<dbReference type="PROSITE" id="PS00041">
    <property type="entry name" value="HTH_ARAC_FAMILY_1"/>
    <property type="match status" value="1"/>
</dbReference>
<evidence type="ECO:0000256" key="4">
    <source>
        <dbReference type="ARBA" id="ARBA00022989"/>
    </source>
</evidence>
<evidence type="ECO:0000256" key="7">
    <source>
        <dbReference type="ARBA" id="ARBA00023136"/>
    </source>
</evidence>
<dbReference type="RefSeq" id="WP_091210784.1">
    <property type="nucleotide sequence ID" value="NZ_FOCL01000003.1"/>
</dbReference>
<keyword evidence="2" id="KW-1003">Cell membrane</keyword>
<evidence type="ECO:0000259" key="10">
    <source>
        <dbReference type="PROSITE" id="PS01124"/>
    </source>
</evidence>
<keyword evidence="5" id="KW-0805">Transcription regulation</keyword>
<evidence type="ECO:0000256" key="6">
    <source>
        <dbReference type="ARBA" id="ARBA00023125"/>
    </source>
</evidence>
<comment type="subcellular location">
    <subcellularLocation>
        <location evidence="1">Cell membrane</location>
        <topology evidence="1">Multi-pass membrane protein</topology>
    </subcellularLocation>
</comment>
<dbReference type="PANTHER" id="PTHR30572">
    <property type="entry name" value="MEMBRANE COMPONENT OF TRANSPORTER-RELATED"/>
    <property type="match status" value="1"/>
</dbReference>
<sequence length="1167" mass="130887">MDTTLFHIAPYQLARLTLLVSGITLALLLWFARRDNPNANRLLSLALIVLLLHVAGLPPAVLLAFGPLLYLYVRELISRDNSWHWQDGLHFSPLLAGYWMPGWLVLIPVLMYLYLSHRLIRQFYQSLQPVLMDRPRFAFRRLEKVLLLLGLLCLPGIINGIFCLAIAPVMMGMAVAAILKTAVNVQLTTGNMNEREKARRLKEAVAAGRLYEDAELTLTSLAVKLGLHPHELSRIINNGLQKNFNDLINGFRVREVARKMRDPAYDRFTLLGIAYESGFNSQRTFTRVFKELTGKSPVEYKNSLKKEWPNDKLATPSGLRPVILRQESPLVGVFEATKRNIMIRNYFKIAYRSLSRNSGMSIINISSLAIGLACVLLIGLYIRDELGYDRFFKNAERIYRVNIHEKDGNNEFIAAHTPPPVGAALQAGFSEIESYTRIYQPGDQVVHFDRNGHREALIDKKCLSVDSNFLQFFSYPLLKGNAASCLNGPGAVVLTESGAKRYFGDADPIGKSMVIDGYDVPFTVTAVLKDLPARSSLQFDMLQCNLAMPAIKRYSWSWVWLQTGTFVKLRPNVPNTAANVQKLVSRFPEMVRVQAATAFRRIGTPFDEYLKKGNKYEVLLQPLTDMHFYSAQIGNRYFVQGDIKYLYIFSAIALFIILLACFNFMNLATAQSAKRAREVGIRKVLGSERGQLIWQFLSEALVYTVLAGIVATILVVCVLPAFNRLASKSIPLGALCDVRVWGGMLLLTLLTALFAGSYPAFFLTAFKPVTVLKGNTDGKTSKAGFSTRNVLVIFQFAVSAVMIICTMVVYKQLRYNQSKDLGYNKENVLVIGDAEWLGNKEEDFRQEILKLPGVAGATMSTNLPASQKYFEDEYKPEMDANNPSSAEKTLDLSSYMVDEAFVPTFKLRLIAGRNFSKAYNDSASVILNEAAVKLAGWKNPIGQHIAYHGGGDKRFEVIGITQDFNPLSLHDQITPWALFYTKSGNYLTHSSYIAVKLRPGDYAGAIARIRSVWKSFMPEYPLDYHFLDQQYDELYRTDQTMGKVFSVFTVLSVIVACLGLFGLAMYTAERRTKEIGIRKVLGASVANVVLMLSGDFLKLVLLASVIAFPVAWYAMHTWLQDFAYRTSISWWVFVFATGIVTLIALVTISFQALKAATNNPVKSLKSE</sequence>
<dbReference type="InterPro" id="IPR018060">
    <property type="entry name" value="HTH_AraC"/>
</dbReference>
<dbReference type="GO" id="GO:0003700">
    <property type="term" value="F:DNA-binding transcription factor activity"/>
    <property type="evidence" value="ECO:0007669"/>
    <property type="project" value="InterPro"/>
</dbReference>
<organism evidence="11 12">
    <name type="scientific">Mucilaginibacter gossypiicola</name>
    <dbReference type="NCBI Taxonomy" id="551995"/>
    <lineage>
        <taxon>Bacteria</taxon>
        <taxon>Pseudomonadati</taxon>
        <taxon>Bacteroidota</taxon>
        <taxon>Sphingobacteriia</taxon>
        <taxon>Sphingobacteriales</taxon>
        <taxon>Sphingobacteriaceae</taxon>
        <taxon>Mucilaginibacter</taxon>
    </lineage>
</organism>
<keyword evidence="3 9" id="KW-0812">Transmembrane</keyword>
<dbReference type="PROSITE" id="PS01124">
    <property type="entry name" value="HTH_ARAC_FAMILY_2"/>
    <property type="match status" value="1"/>
</dbReference>
<feature type="transmembrane region" description="Helical" evidence="9">
    <location>
        <begin position="93"/>
        <end position="115"/>
    </location>
</feature>
<feature type="transmembrane region" description="Helical" evidence="9">
    <location>
        <begin position="145"/>
        <end position="167"/>
    </location>
</feature>
<feature type="transmembrane region" description="Helical" evidence="9">
    <location>
        <begin position="742"/>
        <end position="769"/>
    </location>
</feature>
<dbReference type="GO" id="GO:0022857">
    <property type="term" value="F:transmembrane transporter activity"/>
    <property type="evidence" value="ECO:0007669"/>
    <property type="project" value="TreeGrafter"/>
</dbReference>
<evidence type="ECO:0000256" key="3">
    <source>
        <dbReference type="ARBA" id="ARBA00022692"/>
    </source>
</evidence>